<evidence type="ECO:0000259" key="2">
    <source>
        <dbReference type="SMART" id="SM00089"/>
    </source>
</evidence>
<dbReference type="InterPro" id="IPR026341">
    <property type="entry name" value="T9SS_type_B"/>
</dbReference>
<keyword evidence="6" id="KW-1185">Reference proteome</keyword>
<dbReference type="OrthoDB" id="9765926at2"/>
<feature type="chain" id="PRO_5044563924" evidence="1">
    <location>
        <begin position="25"/>
        <end position="786"/>
    </location>
</feature>
<dbReference type="InterPro" id="IPR022409">
    <property type="entry name" value="PKD/Chitinase_dom"/>
</dbReference>
<dbReference type="AlphaFoldDB" id="A0A1N7NUK9"/>
<feature type="signal peptide" evidence="1">
    <location>
        <begin position="1"/>
        <end position="24"/>
    </location>
</feature>
<evidence type="ECO:0000313" key="5">
    <source>
        <dbReference type="Proteomes" id="UP000186246"/>
    </source>
</evidence>
<feature type="domain" description="PKD/Chitinase" evidence="2">
    <location>
        <begin position="305"/>
        <end position="391"/>
    </location>
</feature>
<dbReference type="NCBIfam" id="TIGR04131">
    <property type="entry name" value="Bac_Flav_CTERM"/>
    <property type="match status" value="1"/>
</dbReference>
<dbReference type="InterPro" id="IPR013783">
    <property type="entry name" value="Ig-like_fold"/>
</dbReference>
<dbReference type="InterPro" id="IPR044023">
    <property type="entry name" value="Ig_7"/>
</dbReference>
<dbReference type="NCBIfam" id="NF038133">
    <property type="entry name" value="choice_anch_L"/>
    <property type="match status" value="1"/>
</dbReference>
<dbReference type="RefSeq" id="WP_076452482.1">
    <property type="nucleotide sequence ID" value="NZ_FTOJ01000009.1"/>
</dbReference>
<dbReference type="Proteomes" id="UP000238314">
    <property type="component" value="Unassembled WGS sequence"/>
</dbReference>
<evidence type="ECO:0000313" key="6">
    <source>
        <dbReference type="Proteomes" id="UP000238314"/>
    </source>
</evidence>
<sequence length="786" mass="83765">MLNYRSKNYLLFLLLFLFSTQIDAQKTVRQILPEKKSTESMKAGAFIDVNVPTYTPSGYTIENLVKNVLISGGSSCAPPNVSNVTVSPNQLQTDTERAWGYFHKGTTSFPFNDGIVLVTGKARKAGNALEGNLGDSVPGTTGSDPDLVAAINPLAGLNDAVFIEFDFVPNNSQITFNYLFASEEYTSNFPCGNFSDGFALLLKPNIPGSTYTNLAVLPGGVGPVSVTNIVPAGNGFSCGPINATYFGGMNATNIETNFNGRTIPLTATATVTPGVSYHFKMVLADASDSGYDSGVFIQGGSFDIGMTIVDSSGNPLPESINVCDNAPTVLKALTAALPGTIYQWFKDGVAIPGATTMNYTVTSPGVYKVQVTVPGATCPAEATITIVGGVSPVVQNATLKLCSTPSNFTFNLDTAKPLISTTTGAVFKFYLLQADAVAGNNNNITTTTAFNGNDGQVLYVNVSNGAFCSKVATLTLRKEETPIATVAAPRVRICNGESVILTAAGGVTYQWGDSSITGAVRTVSPNATTTYTVYAIGTQGCKSLQPATITIEVVPAITSNLTGGLICNGDTITLNAGAGPNYSYLWSTGATTQTISVASGGNYSVTISNGVCSKIFTTEVKVAVPPTITNIDYSNNNITVSVNNPSNGALEYSLDNGLTWQNSNIFTNVPKNKLVYIRVRVKKTSCIGDLQYYTFNMQNVITPNGDNVNDKIDFRGVDDNKNFTAQVSDRYGKVVYKYEKIRPFWDGYFQGKKLSTSSYWYQITFEDPASKQTTVKTGWILLKNFE</sequence>
<dbReference type="Pfam" id="PF13585">
    <property type="entry name" value="CHU_C"/>
    <property type="match status" value="1"/>
</dbReference>
<organism evidence="4 5">
    <name type="scientific">Chryseobacterium piscicola</name>
    <dbReference type="NCBI Taxonomy" id="551459"/>
    <lineage>
        <taxon>Bacteria</taxon>
        <taxon>Pseudomonadati</taxon>
        <taxon>Bacteroidota</taxon>
        <taxon>Flavobacteriia</taxon>
        <taxon>Flavobacteriales</taxon>
        <taxon>Weeksellaceae</taxon>
        <taxon>Chryseobacterium group</taxon>
        <taxon>Chryseobacterium</taxon>
    </lineage>
</organism>
<dbReference type="InterPro" id="IPR049804">
    <property type="entry name" value="Choice_anch_L"/>
</dbReference>
<dbReference type="Gene3D" id="2.60.40.10">
    <property type="entry name" value="Immunoglobulins"/>
    <property type="match status" value="1"/>
</dbReference>
<accession>A0A1N7NUK9</accession>
<evidence type="ECO:0000313" key="4">
    <source>
        <dbReference type="EMBL" id="SIT02053.1"/>
    </source>
</evidence>
<reference evidence="3 6" key="1">
    <citation type="submission" date="2016-11" db="EMBL/GenBank/DDBJ databases">
        <title>Whole genomes of Flavobacteriaceae.</title>
        <authorList>
            <person name="Stine C."/>
            <person name="Li C."/>
            <person name="Tadesse D."/>
        </authorList>
    </citation>
    <scope>NUCLEOTIDE SEQUENCE [LARGE SCALE GENOMIC DNA]</scope>
    <source>
        <strain evidence="3 6">DSM 21068</strain>
    </source>
</reference>
<dbReference type="STRING" id="551459.SAMN05421796_10988"/>
<feature type="domain" description="PKD/Chitinase" evidence="2">
    <location>
        <begin position="554"/>
        <end position="625"/>
    </location>
</feature>
<dbReference type="Proteomes" id="UP000186246">
    <property type="component" value="Unassembled WGS sequence"/>
</dbReference>
<reference evidence="4" key="3">
    <citation type="submission" date="2017-01" db="EMBL/GenBank/DDBJ databases">
        <authorList>
            <person name="Mah S.A."/>
            <person name="Swanson W.J."/>
            <person name="Moy G.W."/>
            <person name="Vacquier V.D."/>
        </authorList>
    </citation>
    <scope>NUCLEOTIDE SEQUENCE [LARGE SCALE GENOMIC DNA]</scope>
    <source>
        <strain evidence="4">DSM 21068</strain>
    </source>
</reference>
<reference evidence="5" key="2">
    <citation type="submission" date="2017-01" db="EMBL/GenBank/DDBJ databases">
        <authorList>
            <person name="Varghese N."/>
            <person name="Submissions S."/>
        </authorList>
    </citation>
    <scope>NUCLEOTIDE SEQUENCE [LARGE SCALE GENOMIC DNA]</scope>
    <source>
        <strain evidence="5">DSM 21068</strain>
    </source>
</reference>
<dbReference type="EMBL" id="MUGO01000011">
    <property type="protein sequence ID" value="PQA94170.1"/>
    <property type="molecule type" value="Genomic_DNA"/>
</dbReference>
<evidence type="ECO:0000313" key="3">
    <source>
        <dbReference type="EMBL" id="PQA94170.1"/>
    </source>
</evidence>
<dbReference type="EMBL" id="FTOJ01000009">
    <property type="protein sequence ID" value="SIT02053.1"/>
    <property type="molecule type" value="Genomic_DNA"/>
</dbReference>
<name>A0A1N7NUK9_9FLAO</name>
<dbReference type="SMART" id="SM00089">
    <property type="entry name" value="PKD"/>
    <property type="match status" value="2"/>
</dbReference>
<dbReference type="Pfam" id="PF19081">
    <property type="entry name" value="Ig_7"/>
    <property type="match status" value="1"/>
</dbReference>
<keyword evidence="1" id="KW-0732">Signal</keyword>
<gene>
    <name evidence="3" type="ORF">B0A70_07855</name>
    <name evidence="4" type="ORF">SAMN05421796_10988</name>
</gene>
<evidence type="ECO:0000256" key="1">
    <source>
        <dbReference type="SAM" id="SignalP"/>
    </source>
</evidence>
<proteinExistence type="predicted"/>
<protein>
    <submittedName>
        <fullName evidence="3">Gliding motility protein</fullName>
    </submittedName>
    <submittedName>
        <fullName evidence="4">Gliding motility-associated C-terminal domain-containing protein</fullName>
    </submittedName>
</protein>